<evidence type="ECO:0000259" key="2">
    <source>
        <dbReference type="Pfam" id="PF01106"/>
    </source>
</evidence>
<dbReference type="Pfam" id="PF01106">
    <property type="entry name" value="NifU"/>
    <property type="match status" value="1"/>
</dbReference>
<evidence type="ECO:0000313" key="3">
    <source>
        <dbReference type="EMBL" id="CAA6817495.1"/>
    </source>
</evidence>
<dbReference type="SUPFAM" id="SSF117916">
    <property type="entry name" value="Fe-S cluster assembly (FSCA) domain-like"/>
    <property type="match status" value="1"/>
</dbReference>
<dbReference type="GO" id="GO:0016226">
    <property type="term" value="P:iron-sulfur cluster assembly"/>
    <property type="evidence" value="ECO:0007669"/>
    <property type="project" value="InterPro"/>
</dbReference>
<name>A0A6S6TE63_9BACT</name>
<dbReference type="GO" id="GO:0051536">
    <property type="term" value="F:iron-sulfur cluster binding"/>
    <property type="evidence" value="ECO:0007669"/>
    <property type="project" value="InterPro"/>
</dbReference>
<dbReference type="AlphaFoldDB" id="A0A6S6TE63"/>
<reference evidence="3" key="1">
    <citation type="submission" date="2020-01" db="EMBL/GenBank/DDBJ databases">
        <authorList>
            <person name="Meier V. D."/>
            <person name="Meier V D."/>
        </authorList>
    </citation>
    <scope>NUCLEOTIDE SEQUENCE</scope>
    <source>
        <strain evidence="3">HLG_WM_MAG_03</strain>
    </source>
</reference>
<organism evidence="3">
    <name type="scientific">uncultured Sulfurovum sp</name>
    <dbReference type="NCBI Taxonomy" id="269237"/>
    <lineage>
        <taxon>Bacteria</taxon>
        <taxon>Pseudomonadati</taxon>
        <taxon>Campylobacterota</taxon>
        <taxon>Epsilonproteobacteria</taxon>
        <taxon>Campylobacterales</taxon>
        <taxon>Sulfurovaceae</taxon>
        <taxon>Sulfurovum</taxon>
        <taxon>environmental samples</taxon>
    </lineage>
</organism>
<dbReference type="PANTHER" id="PTHR11178:SF1">
    <property type="entry name" value="NFU1 IRON-SULFUR CLUSTER SCAFFOLD HOMOLOG, MITOCHONDRIAL"/>
    <property type="match status" value="1"/>
</dbReference>
<feature type="domain" description="NIF system FeS cluster assembly NifU C-terminal" evidence="2">
    <location>
        <begin position="13"/>
        <end position="77"/>
    </location>
</feature>
<proteinExistence type="inferred from homology"/>
<gene>
    <name evidence="3" type="ORF">HELGO_WM19762</name>
</gene>
<sequence length="93" mass="10245">MLPFTDDELNPIVSDMIEKARVWIQKDGGDIKLIDIKNGKVFVQLQGACVGCGSSGSTIKFGIEKEMKTMIHPEITVTNVPHGMEDKLEELGQ</sequence>
<dbReference type="InterPro" id="IPR034904">
    <property type="entry name" value="FSCA_dom_sf"/>
</dbReference>
<comment type="similarity">
    <text evidence="1">Belongs to the NifU family.</text>
</comment>
<dbReference type="PANTHER" id="PTHR11178">
    <property type="entry name" value="IRON-SULFUR CLUSTER SCAFFOLD PROTEIN NFU-RELATED"/>
    <property type="match status" value="1"/>
</dbReference>
<accession>A0A6S6TE63</accession>
<dbReference type="GO" id="GO:0005506">
    <property type="term" value="F:iron ion binding"/>
    <property type="evidence" value="ECO:0007669"/>
    <property type="project" value="InterPro"/>
</dbReference>
<dbReference type="Gene3D" id="3.30.300.130">
    <property type="entry name" value="Fe-S cluster assembly (FSCA)"/>
    <property type="match status" value="1"/>
</dbReference>
<dbReference type="InterPro" id="IPR001075">
    <property type="entry name" value="NIF_FeS_clus_asmbl_NifU_C"/>
</dbReference>
<protein>
    <submittedName>
        <fullName evidence="3">Nitrogen fixing protein NifU</fullName>
    </submittedName>
</protein>
<evidence type="ECO:0000256" key="1">
    <source>
        <dbReference type="ARBA" id="ARBA00006420"/>
    </source>
</evidence>
<dbReference type="EMBL" id="CACVAR010000277">
    <property type="protein sequence ID" value="CAA6817495.1"/>
    <property type="molecule type" value="Genomic_DNA"/>
</dbReference>